<dbReference type="RefSeq" id="WP_132286037.1">
    <property type="nucleotide sequence ID" value="NZ_SKBM01000005.1"/>
</dbReference>
<feature type="compositionally biased region" description="Basic and acidic residues" evidence="1">
    <location>
        <begin position="1"/>
        <end position="11"/>
    </location>
</feature>
<reference evidence="2 3" key="1">
    <citation type="submission" date="2019-03" db="EMBL/GenBank/DDBJ databases">
        <title>Paracraurococcus aquatilis NE82 genome sequence.</title>
        <authorList>
            <person name="Zhao Y."/>
            <person name="Du Z."/>
        </authorList>
    </citation>
    <scope>NUCLEOTIDE SEQUENCE [LARGE SCALE GENOMIC DNA]</scope>
    <source>
        <strain evidence="2 3">NE82</strain>
    </source>
</reference>
<name>A0A4R4DV61_9PROT</name>
<proteinExistence type="predicted"/>
<sequence>MSDEKQPDDAAPRQVTIPRPPSQADVDLISSQQGMIEDEWSGEPMAPKETEGSAEAETEGQPT</sequence>
<gene>
    <name evidence="2" type="ORF">EXY23_06815</name>
</gene>
<comment type="caution">
    <text evidence="2">The sequence shown here is derived from an EMBL/GenBank/DDBJ whole genome shotgun (WGS) entry which is preliminary data.</text>
</comment>
<dbReference type="OrthoDB" id="7285043at2"/>
<evidence type="ECO:0000313" key="2">
    <source>
        <dbReference type="EMBL" id="TCZ64353.1"/>
    </source>
</evidence>
<evidence type="ECO:0000313" key="3">
    <source>
        <dbReference type="Proteomes" id="UP000295023"/>
    </source>
</evidence>
<protein>
    <submittedName>
        <fullName evidence="2">Uncharacterized protein</fullName>
    </submittedName>
</protein>
<dbReference type="EMBL" id="SKBM01000005">
    <property type="protein sequence ID" value="TCZ64353.1"/>
    <property type="molecule type" value="Genomic_DNA"/>
</dbReference>
<dbReference type="Proteomes" id="UP000295023">
    <property type="component" value="Unassembled WGS sequence"/>
</dbReference>
<feature type="region of interest" description="Disordered" evidence="1">
    <location>
        <begin position="1"/>
        <end position="63"/>
    </location>
</feature>
<evidence type="ECO:0000256" key="1">
    <source>
        <dbReference type="SAM" id="MobiDB-lite"/>
    </source>
</evidence>
<dbReference type="AlphaFoldDB" id="A0A4R4DV61"/>
<organism evidence="2 3">
    <name type="scientific">Roseicella aquatilis</name>
    <dbReference type="NCBI Taxonomy" id="2527868"/>
    <lineage>
        <taxon>Bacteria</taxon>
        <taxon>Pseudomonadati</taxon>
        <taxon>Pseudomonadota</taxon>
        <taxon>Alphaproteobacteria</taxon>
        <taxon>Acetobacterales</taxon>
        <taxon>Roseomonadaceae</taxon>
        <taxon>Roseicella</taxon>
    </lineage>
</organism>
<accession>A0A4R4DV61</accession>
<keyword evidence="3" id="KW-1185">Reference proteome</keyword>
<feature type="compositionally biased region" description="Acidic residues" evidence="1">
    <location>
        <begin position="52"/>
        <end position="63"/>
    </location>
</feature>